<evidence type="ECO:0000313" key="3">
    <source>
        <dbReference type="Proteomes" id="UP000039865"/>
    </source>
</evidence>
<dbReference type="EMBL" id="CCKQ01006780">
    <property type="protein sequence ID" value="CDW78107.1"/>
    <property type="molecule type" value="Genomic_DNA"/>
</dbReference>
<reference evidence="2 3" key="1">
    <citation type="submission" date="2014-06" db="EMBL/GenBank/DDBJ databases">
        <authorList>
            <person name="Swart Estienne"/>
        </authorList>
    </citation>
    <scope>NUCLEOTIDE SEQUENCE [LARGE SCALE GENOMIC DNA]</scope>
    <source>
        <strain evidence="2 3">130c</strain>
    </source>
</reference>
<feature type="region of interest" description="Disordered" evidence="1">
    <location>
        <begin position="61"/>
        <end position="154"/>
    </location>
</feature>
<sequence>MSNLDINRTQDQPGTTQITAKSFLQQNVFPKLEQSIELLLETIQRNGEFDKYVEKLAEKQDALQKEMRRRERDRKKLEMGEEYESSEQSRFDNSDDSSGFNSSDDSDYDSEGVSEEYDPDEQDSENQSEMNIDSSPSPSPKKKRRRNRERESTIYEIEEQFNALRFLGLTLKELNEGKQTRFNTNQTNMQSSVN</sequence>
<dbReference type="InParanoid" id="A0A078A962"/>
<proteinExistence type="predicted"/>
<dbReference type="Proteomes" id="UP000039865">
    <property type="component" value="Unassembled WGS sequence"/>
</dbReference>
<protein>
    <submittedName>
        <fullName evidence="2">Uncharacterized protein</fullName>
    </submittedName>
</protein>
<feature type="compositionally biased region" description="Basic and acidic residues" evidence="1">
    <location>
        <begin position="61"/>
        <end position="79"/>
    </location>
</feature>
<feature type="compositionally biased region" description="Acidic residues" evidence="1">
    <location>
        <begin position="104"/>
        <end position="126"/>
    </location>
</feature>
<organism evidence="2 3">
    <name type="scientific">Stylonychia lemnae</name>
    <name type="common">Ciliate</name>
    <dbReference type="NCBI Taxonomy" id="5949"/>
    <lineage>
        <taxon>Eukaryota</taxon>
        <taxon>Sar</taxon>
        <taxon>Alveolata</taxon>
        <taxon>Ciliophora</taxon>
        <taxon>Intramacronucleata</taxon>
        <taxon>Spirotrichea</taxon>
        <taxon>Stichotrichia</taxon>
        <taxon>Sporadotrichida</taxon>
        <taxon>Oxytrichidae</taxon>
        <taxon>Stylonychinae</taxon>
        <taxon>Stylonychia</taxon>
    </lineage>
</organism>
<evidence type="ECO:0000256" key="1">
    <source>
        <dbReference type="SAM" id="MobiDB-lite"/>
    </source>
</evidence>
<name>A0A078A962_STYLE</name>
<keyword evidence="3" id="KW-1185">Reference proteome</keyword>
<gene>
    <name evidence="2" type="primary">Contig13823.g14744</name>
    <name evidence="2" type="ORF">STYLEM_7078</name>
</gene>
<dbReference type="AlphaFoldDB" id="A0A078A962"/>
<accession>A0A078A962</accession>
<evidence type="ECO:0000313" key="2">
    <source>
        <dbReference type="EMBL" id="CDW78107.1"/>
    </source>
</evidence>